<dbReference type="SUPFAM" id="SSF56672">
    <property type="entry name" value="DNA/RNA polymerases"/>
    <property type="match status" value="1"/>
</dbReference>
<dbReference type="PANTHER" id="PTHR33116:SF86">
    <property type="entry name" value="REVERSE TRANSCRIPTASE DOMAIN-CONTAINING PROTEIN"/>
    <property type="match status" value="1"/>
</dbReference>
<feature type="non-terminal residue" evidence="2">
    <location>
        <position position="157"/>
    </location>
</feature>
<protein>
    <submittedName>
        <fullName evidence="2">Ribonuclease H protein</fullName>
    </submittedName>
</protein>
<dbReference type="AlphaFoldDB" id="A0A392PCZ6"/>
<evidence type="ECO:0000313" key="3">
    <source>
        <dbReference type="Proteomes" id="UP000265520"/>
    </source>
</evidence>
<evidence type="ECO:0000259" key="1">
    <source>
        <dbReference type="PROSITE" id="PS50878"/>
    </source>
</evidence>
<dbReference type="Pfam" id="PF00078">
    <property type="entry name" value="RVT_1"/>
    <property type="match status" value="1"/>
</dbReference>
<dbReference type="InterPro" id="IPR000477">
    <property type="entry name" value="RT_dom"/>
</dbReference>
<dbReference type="PANTHER" id="PTHR33116">
    <property type="entry name" value="REVERSE TRANSCRIPTASE ZINC-BINDING DOMAIN-CONTAINING PROTEIN-RELATED-RELATED"/>
    <property type="match status" value="1"/>
</dbReference>
<accession>A0A392PCZ6</accession>
<comment type="caution">
    <text evidence="2">The sequence shown here is derived from an EMBL/GenBank/DDBJ whole genome shotgun (WGS) entry which is preliminary data.</text>
</comment>
<reference evidence="2 3" key="1">
    <citation type="journal article" date="2018" name="Front. Plant Sci.">
        <title>Red Clover (Trifolium pratense) and Zigzag Clover (T. medium) - A Picture of Genomic Similarities and Differences.</title>
        <authorList>
            <person name="Dluhosova J."/>
            <person name="Istvanek J."/>
            <person name="Nedelnik J."/>
            <person name="Repkova J."/>
        </authorList>
    </citation>
    <scope>NUCLEOTIDE SEQUENCE [LARGE SCALE GENOMIC DNA]</scope>
    <source>
        <strain evidence="3">cv. 10/8</strain>
        <tissue evidence="2">Leaf</tissue>
    </source>
</reference>
<dbReference type="Proteomes" id="UP000265520">
    <property type="component" value="Unassembled WGS sequence"/>
</dbReference>
<dbReference type="EMBL" id="LXQA010072365">
    <property type="protein sequence ID" value="MCI09359.1"/>
    <property type="molecule type" value="Genomic_DNA"/>
</dbReference>
<proteinExistence type="predicted"/>
<dbReference type="PROSITE" id="PS50878">
    <property type="entry name" value="RT_POL"/>
    <property type="match status" value="1"/>
</dbReference>
<dbReference type="InterPro" id="IPR043502">
    <property type="entry name" value="DNA/RNA_pol_sf"/>
</dbReference>
<feature type="domain" description="Reverse transcriptase" evidence="1">
    <location>
        <begin position="1"/>
        <end position="149"/>
    </location>
</feature>
<sequence>MNCVKNVMFSILINGKPSQNFKPQRGLRQGDPLSPYLFILCANVFSGLLTKAQNERSIHGVKVAHGAPEVSHLLFADDSLLFCSATVHEATVIKHIILEYQEASGQLVNMDKSEIVFSRHVPHQTKDDISHTLPMKRVDHFSKYLGMPTHVGRSKRQ</sequence>
<organism evidence="2 3">
    <name type="scientific">Trifolium medium</name>
    <dbReference type="NCBI Taxonomy" id="97028"/>
    <lineage>
        <taxon>Eukaryota</taxon>
        <taxon>Viridiplantae</taxon>
        <taxon>Streptophyta</taxon>
        <taxon>Embryophyta</taxon>
        <taxon>Tracheophyta</taxon>
        <taxon>Spermatophyta</taxon>
        <taxon>Magnoliopsida</taxon>
        <taxon>eudicotyledons</taxon>
        <taxon>Gunneridae</taxon>
        <taxon>Pentapetalae</taxon>
        <taxon>rosids</taxon>
        <taxon>fabids</taxon>
        <taxon>Fabales</taxon>
        <taxon>Fabaceae</taxon>
        <taxon>Papilionoideae</taxon>
        <taxon>50 kb inversion clade</taxon>
        <taxon>NPAAA clade</taxon>
        <taxon>Hologalegina</taxon>
        <taxon>IRL clade</taxon>
        <taxon>Trifolieae</taxon>
        <taxon>Trifolium</taxon>
    </lineage>
</organism>
<evidence type="ECO:0000313" key="2">
    <source>
        <dbReference type="EMBL" id="MCI09359.1"/>
    </source>
</evidence>
<name>A0A392PCZ6_9FABA</name>
<keyword evidence="3" id="KW-1185">Reference proteome</keyword>